<proteinExistence type="predicted"/>
<sequence length="284" mass="32119">MSRLATIRPAGQFMRSFDSNLQQEFTNEDLVRLAPSVGATSGSMRTSTKYKHISTLEIVDLLREDGWYPAAIQECRALSEERKGFQRHMIRFQHPDYYYNGERVESILTNSHDAGSSYQFNIGVFRLICSNGMIAGNTVGSIRIMHMGYNPIHVKEASKKLLQQADTIGDKLRLFKTIQLTQDEAKILAETTIEAVYGEPAKAPIHHTQLLTRRRAFDKADDLWTTTNVIQENVMKGGLKGKNQAGRWTSTRAVKSIDRDLKINTAIWSLAEKMAELKTAEMGY</sequence>
<protein>
    <recommendedName>
        <fullName evidence="3">DUF945 domain-containing protein</fullName>
    </recommendedName>
</protein>
<evidence type="ECO:0000313" key="1">
    <source>
        <dbReference type="EMBL" id="QJA76660.1"/>
    </source>
</evidence>
<gene>
    <name evidence="1" type="ORF">MM415A01468_0002</name>
    <name evidence="2" type="ORF">MM415B02699_0011</name>
</gene>
<evidence type="ECO:0000313" key="2">
    <source>
        <dbReference type="EMBL" id="QJA88744.1"/>
    </source>
</evidence>
<name>A0A6M3L5J2_9ZZZZ</name>
<dbReference type="EMBL" id="MT142801">
    <property type="protein sequence ID" value="QJA88744.1"/>
    <property type="molecule type" value="Genomic_DNA"/>
</dbReference>
<dbReference type="Pfam" id="PF06067">
    <property type="entry name" value="DUF932"/>
    <property type="match status" value="1"/>
</dbReference>
<reference evidence="2" key="1">
    <citation type="submission" date="2020-03" db="EMBL/GenBank/DDBJ databases">
        <title>The deep terrestrial virosphere.</title>
        <authorList>
            <person name="Holmfeldt K."/>
            <person name="Nilsson E."/>
            <person name="Simone D."/>
            <person name="Lopez-Fernandez M."/>
            <person name="Wu X."/>
            <person name="de Brujin I."/>
            <person name="Lundin D."/>
            <person name="Andersson A."/>
            <person name="Bertilsson S."/>
            <person name="Dopson M."/>
        </authorList>
    </citation>
    <scope>NUCLEOTIDE SEQUENCE</scope>
    <source>
        <strain evidence="1">MM415A01468</strain>
        <strain evidence="2">MM415B02699</strain>
    </source>
</reference>
<dbReference type="EMBL" id="MT142236">
    <property type="protein sequence ID" value="QJA76660.1"/>
    <property type="molecule type" value="Genomic_DNA"/>
</dbReference>
<evidence type="ECO:0008006" key="3">
    <source>
        <dbReference type="Google" id="ProtNLM"/>
    </source>
</evidence>
<dbReference type="InterPro" id="IPR026325">
    <property type="entry name" value="DUF932"/>
</dbReference>
<accession>A0A6M3L5J2</accession>
<organism evidence="2">
    <name type="scientific">viral metagenome</name>
    <dbReference type="NCBI Taxonomy" id="1070528"/>
    <lineage>
        <taxon>unclassified sequences</taxon>
        <taxon>metagenomes</taxon>
        <taxon>organismal metagenomes</taxon>
    </lineage>
</organism>
<dbReference type="AlphaFoldDB" id="A0A6M3L5J2"/>